<sequence>MTSLLRRLVAAPRKSHDETGFDLAYVNDYIIATSGPAHSFPKNAYRTRLEELVEYLDRKHGDDWAIWEFRAEGTGYPDHVVHGRIRHFPYPDHHPPPFALMPRILASMRRWLHGGALDDDDDDDDDGSTIGTTTNSKVTEARHPKRVVVVHCKAGKGRSGTAAVSYLIAEEGWAAEDALARFTESRMRSWSGAGVSIPSQLRWVRYVDRWTRAGRPPYRDRPLEVLEVHVWGLRDGVRLAVEGFADDGRRIRPLHTFARRERRVVQGGPPADGLADFVWDMAGYPRPALTKAPAQAAFADATNNDDATTTTTSTTVTGDGTAPPSSPSKGQGDGEPPADLIVEPPPPPPPPMQPKPAGGATNAAPTASRASTFAALSRRSTASKKSASIKTAATAPVAADDGDDDDDDDDDEPGGMAVIFRPAKPVRVDNSDVNIVAERRYRTHKSLGFMLPTAVAHVWFNGFFEGRGPELGGRPEPGGVFSIAWAAMDGFKGTSAKGWCGFDRMSVVWRFADEEDAAQGLDAATAAAAGNGSTSIEDAPPVPDNVKANGPSSGDELRPQETMT</sequence>
<dbReference type="GO" id="GO:0046856">
    <property type="term" value="P:phosphatidylinositol dephosphorylation"/>
    <property type="evidence" value="ECO:0007669"/>
    <property type="project" value="TreeGrafter"/>
</dbReference>
<evidence type="ECO:0000256" key="2">
    <source>
        <dbReference type="ARBA" id="ARBA00022801"/>
    </source>
</evidence>
<dbReference type="EC" id="3.1.3.67" evidence="1"/>
<dbReference type="PROSITE" id="PS50056">
    <property type="entry name" value="TYR_PHOSPHATASE_2"/>
    <property type="match status" value="1"/>
</dbReference>
<evidence type="ECO:0000313" key="6">
    <source>
        <dbReference type="EMBL" id="TQV92691.1"/>
    </source>
</evidence>
<dbReference type="PROSITE" id="PS00383">
    <property type="entry name" value="TYR_PHOSPHATASE_1"/>
    <property type="match status" value="1"/>
</dbReference>
<dbReference type="InterPro" id="IPR016130">
    <property type="entry name" value="Tyr_Pase_AS"/>
</dbReference>
<keyword evidence="2" id="KW-0378">Hydrolase</keyword>
<feature type="region of interest" description="Disordered" evidence="3">
    <location>
        <begin position="300"/>
        <end position="417"/>
    </location>
</feature>
<reference evidence="6 7" key="1">
    <citation type="journal article" date="2019" name="Appl. Microbiol. Biotechnol.">
        <title>Genome sequence of Isaria javanica and comparative genome analysis insights into family S53 peptidase evolution in fungal entomopathogens.</title>
        <authorList>
            <person name="Lin R."/>
            <person name="Zhang X."/>
            <person name="Xin B."/>
            <person name="Zou M."/>
            <person name="Gao Y."/>
            <person name="Qin F."/>
            <person name="Hu Q."/>
            <person name="Xie B."/>
            <person name="Cheng X."/>
        </authorList>
    </citation>
    <scope>NUCLEOTIDE SEQUENCE [LARGE SCALE GENOMIC DNA]</scope>
    <source>
        <strain evidence="6 7">IJ1G</strain>
    </source>
</reference>
<dbReference type="GO" id="GO:0016314">
    <property type="term" value="F:phosphatidylinositol-3,4,5-trisphosphate 3-phosphatase activity"/>
    <property type="evidence" value="ECO:0007669"/>
    <property type="project" value="UniProtKB-EC"/>
</dbReference>
<feature type="compositionally biased region" description="Low complexity" evidence="3">
    <location>
        <begin position="374"/>
        <end position="395"/>
    </location>
</feature>
<feature type="compositionally biased region" description="Basic and acidic residues" evidence="3">
    <location>
        <begin position="555"/>
        <end position="564"/>
    </location>
</feature>
<feature type="domain" description="Phosphatase tensin-type" evidence="5">
    <location>
        <begin position="12"/>
        <end position="214"/>
    </location>
</feature>
<feature type="compositionally biased region" description="Low complexity" evidence="3">
    <location>
        <begin position="300"/>
        <end position="322"/>
    </location>
</feature>
<dbReference type="CDD" id="cd14497">
    <property type="entry name" value="PTP_PTEN-like"/>
    <property type="match status" value="1"/>
</dbReference>
<comment type="caution">
    <text evidence="6">The sequence shown here is derived from an EMBL/GenBank/DDBJ whole genome shotgun (WGS) entry which is preliminary data.</text>
</comment>
<accession>A0A545UT92</accession>
<dbReference type="InterPro" id="IPR051281">
    <property type="entry name" value="Dual-spec_lipid-protein_phosph"/>
</dbReference>
<dbReference type="InterPro" id="IPR000387">
    <property type="entry name" value="Tyr_Pase_dom"/>
</dbReference>
<dbReference type="SUPFAM" id="SSF52799">
    <property type="entry name" value="(Phosphotyrosine protein) phosphatases II"/>
    <property type="match status" value="1"/>
</dbReference>
<evidence type="ECO:0000313" key="7">
    <source>
        <dbReference type="Proteomes" id="UP000315783"/>
    </source>
</evidence>
<dbReference type="GO" id="GO:0005634">
    <property type="term" value="C:nucleus"/>
    <property type="evidence" value="ECO:0007669"/>
    <property type="project" value="TreeGrafter"/>
</dbReference>
<dbReference type="PANTHER" id="PTHR12305:SF81">
    <property type="entry name" value="PHOSPHATIDYLINOSITOL 3,4,5-TRISPHOSPHATE 3-PHOSPHATASE AND DUAL-SPECIFICITY PROTEIN PHOSPHATASE PTEN"/>
    <property type="match status" value="1"/>
</dbReference>
<dbReference type="STRING" id="43265.A0A545UT92"/>
<dbReference type="InterPro" id="IPR000340">
    <property type="entry name" value="Dual-sp_phosphatase_cat-dom"/>
</dbReference>
<dbReference type="EMBL" id="SPUK01000014">
    <property type="protein sequence ID" value="TQV92691.1"/>
    <property type="molecule type" value="Genomic_DNA"/>
</dbReference>
<feature type="region of interest" description="Disordered" evidence="3">
    <location>
        <begin position="117"/>
        <end position="139"/>
    </location>
</feature>
<evidence type="ECO:0000256" key="3">
    <source>
        <dbReference type="SAM" id="MobiDB-lite"/>
    </source>
</evidence>
<dbReference type="GO" id="GO:0004725">
    <property type="term" value="F:protein tyrosine phosphatase activity"/>
    <property type="evidence" value="ECO:0007669"/>
    <property type="project" value="TreeGrafter"/>
</dbReference>
<evidence type="ECO:0000259" key="5">
    <source>
        <dbReference type="PROSITE" id="PS51181"/>
    </source>
</evidence>
<feature type="compositionally biased region" description="Pro residues" evidence="3">
    <location>
        <begin position="343"/>
        <end position="354"/>
    </location>
</feature>
<dbReference type="GO" id="GO:0005829">
    <property type="term" value="C:cytosol"/>
    <property type="evidence" value="ECO:0007669"/>
    <property type="project" value="TreeGrafter"/>
</dbReference>
<feature type="region of interest" description="Disordered" evidence="3">
    <location>
        <begin position="523"/>
        <end position="564"/>
    </location>
</feature>
<feature type="compositionally biased region" description="Acidic residues" evidence="3">
    <location>
        <begin position="400"/>
        <end position="413"/>
    </location>
</feature>
<evidence type="ECO:0000256" key="1">
    <source>
        <dbReference type="ARBA" id="ARBA00013015"/>
    </source>
</evidence>
<dbReference type="Pfam" id="PF00782">
    <property type="entry name" value="DSPc"/>
    <property type="match status" value="1"/>
</dbReference>
<evidence type="ECO:0000259" key="4">
    <source>
        <dbReference type="PROSITE" id="PS50056"/>
    </source>
</evidence>
<feature type="compositionally biased region" description="Polar residues" evidence="3">
    <location>
        <begin position="129"/>
        <end position="138"/>
    </location>
</feature>
<organism evidence="6 7">
    <name type="scientific">Cordyceps javanica</name>
    <dbReference type="NCBI Taxonomy" id="43265"/>
    <lineage>
        <taxon>Eukaryota</taxon>
        <taxon>Fungi</taxon>
        <taxon>Dikarya</taxon>
        <taxon>Ascomycota</taxon>
        <taxon>Pezizomycotina</taxon>
        <taxon>Sordariomycetes</taxon>
        <taxon>Hypocreomycetidae</taxon>
        <taxon>Hypocreales</taxon>
        <taxon>Cordycipitaceae</taxon>
        <taxon>Cordyceps</taxon>
    </lineage>
</organism>
<dbReference type="GO" id="GO:0005886">
    <property type="term" value="C:plasma membrane"/>
    <property type="evidence" value="ECO:0007669"/>
    <property type="project" value="TreeGrafter"/>
</dbReference>
<feature type="compositionally biased region" description="Low complexity" evidence="3">
    <location>
        <begin position="355"/>
        <end position="367"/>
    </location>
</feature>
<dbReference type="GO" id="GO:0051896">
    <property type="term" value="P:regulation of phosphatidylinositol 3-kinase/protein kinase B signal transduction"/>
    <property type="evidence" value="ECO:0007669"/>
    <property type="project" value="TreeGrafter"/>
</dbReference>
<dbReference type="PROSITE" id="PS51181">
    <property type="entry name" value="PPASE_TENSIN"/>
    <property type="match status" value="1"/>
</dbReference>
<dbReference type="Proteomes" id="UP000315783">
    <property type="component" value="Unassembled WGS sequence"/>
</dbReference>
<keyword evidence="7" id="KW-1185">Reference proteome</keyword>
<dbReference type="InterPro" id="IPR029023">
    <property type="entry name" value="Tensin_phosphatase"/>
</dbReference>
<feature type="compositionally biased region" description="Low complexity" evidence="3">
    <location>
        <begin position="523"/>
        <end position="532"/>
    </location>
</feature>
<name>A0A545UT92_9HYPO</name>
<dbReference type="GO" id="GO:0042995">
    <property type="term" value="C:cell projection"/>
    <property type="evidence" value="ECO:0007669"/>
    <property type="project" value="TreeGrafter"/>
</dbReference>
<dbReference type="OrthoDB" id="16692at2759"/>
<proteinExistence type="predicted"/>
<dbReference type="GO" id="GO:0043491">
    <property type="term" value="P:phosphatidylinositol 3-kinase/protein kinase B signal transduction"/>
    <property type="evidence" value="ECO:0007669"/>
    <property type="project" value="TreeGrafter"/>
</dbReference>
<feature type="domain" description="Tyrosine specific protein phosphatases" evidence="4">
    <location>
        <begin position="148"/>
        <end position="186"/>
    </location>
</feature>
<protein>
    <recommendedName>
        <fullName evidence="1">phosphatidylinositol-3,4,5-trisphosphate 3-phosphatase</fullName>
        <ecNumber evidence="1">3.1.3.67</ecNumber>
    </recommendedName>
</protein>
<feature type="compositionally biased region" description="Acidic residues" evidence="3">
    <location>
        <begin position="117"/>
        <end position="127"/>
    </location>
</feature>
<dbReference type="AlphaFoldDB" id="A0A545UT92"/>
<dbReference type="Gene3D" id="3.90.190.10">
    <property type="entry name" value="Protein tyrosine phosphatase superfamily"/>
    <property type="match status" value="1"/>
</dbReference>
<dbReference type="PANTHER" id="PTHR12305">
    <property type="entry name" value="PHOSPHATASE WITH HOMOLOGY TO TENSIN"/>
    <property type="match status" value="1"/>
</dbReference>
<gene>
    <name evidence="6" type="ORF">IF1G_08615</name>
</gene>
<dbReference type="InterPro" id="IPR029021">
    <property type="entry name" value="Prot-tyrosine_phosphatase-like"/>
</dbReference>